<evidence type="ECO:0000313" key="2">
    <source>
        <dbReference type="EMBL" id="MBB6094245.1"/>
    </source>
</evidence>
<dbReference type="PANTHER" id="PTHR36121:SF1">
    <property type="entry name" value="PROTEIN SXY"/>
    <property type="match status" value="1"/>
</dbReference>
<dbReference type="Proteomes" id="UP000588068">
    <property type="component" value="Unassembled WGS sequence"/>
</dbReference>
<proteinExistence type="predicted"/>
<gene>
    <name evidence="2" type="ORF">HNQ60_003126</name>
</gene>
<dbReference type="RefSeq" id="WP_184333347.1">
    <property type="nucleotide sequence ID" value="NZ_JACHHZ010000003.1"/>
</dbReference>
<sequence length="94" mass="10319">MKANVETPGVASLKGLGPKSSAALRTIGISTIEDLRARDPFDVYAELRLKVPGTSLNFLYGLIGAIEDVHWQEIENTRRTAILLRLDEMGIAPR</sequence>
<reference evidence="2 3" key="1">
    <citation type="submission" date="2020-08" db="EMBL/GenBank/DDBJ databases">
        <title>Genomic Encyclopedia of Type Strains, Phase IV (KMG-IV): sequencing the most valuable type-strain genomes for metagenomic binning, comparative biology and taxonomic classification.</title>
        <authorList>
            <person name="Goeker M."/>
        </authorList>
    </citation>
    <scope>NUCLEOTIDE SEQUENCE [LARGE SCALE GENOMIC DNA]</scope>
    <source>
        <strain evidence="2 3">DSM 26723</strain>
    </source>
</reference>
<accession>A0A841HQR0</accession>
<dbReference type="Pfam" id="PF04994">
    <property type="entry name" value="TfoX_C"/>
    <property type="match status" value="1"/>
</dbReference>
<keyword evidence="3" id="KW-1185">Reference proteome</keyword>
<name>A0A841HQR0_9GAMM</name>
<dbReference type="AlphaFoldDB" id="A0A841HQR0"/>
<dbReference type="Gene3D" id="1.10.150.20">
    <property type="entry name" value="5' to 3' exonuclease, C-terminal subdomain"/>
    <property type="match status" value="1"/>
</dbReference>
<dbReference type="EMBL" id="JACHHZ010000003">
    <property type="protein sequence ID" value="MBB6094245.1"/>
    <property type="molecule type" value="Genomic_DNA"/>
</dbReference>
<dbReference type="InterPro" id="IPR047525">
    <property type="entry name" value="TfoX-like"/>
</dbReference>
<evidence type="ECO:0000313" key="3">
    <source>
        <dbReference type="Proteomes" id="UP000588068"/>
    </source>
</evidence>
<protein>
    <submittedName>
        <fullName evidence="2">DNA transformation protein</fullName>
    </submittedName>
</protein>
<comment type="caution">
    <text evidence="2">The sequence shown here is derived from an EMBL/GenBank/DDBJ whole genome shotgun (WGS) entry which is preliminary data.</text>
</comment>
<organism evidence="2 3">
    <name type="scientific">Povalibacter uvarum</name>
    <dbReference type="NCBI Taxonomy" id="732238"/>
    <lineage>
        <taxon>Bacteria</taxon>
        <taxon>Pseudomonadati</taxon>
        <taxon>Pseudomonadota</taxon>
        <taxon>Gammaproteobacteria</taxon>
        <taxon>Steroidobacterales</taxon>
        <taxon>Steroidobacteraceae</taxon>
        <taxon>Povalibacter</taxon>
    </lineage>
</organism>
<dbReference type="PANTHER" id="PTHR36121">
    <property type="entry name" value="PROTEIN SXY"/>
    <property type="match status" value="1"/>
</dbReference>
<feature type="domain" description="TfoX C-terminal" evidence="1">
    <location>
        <begin position="10"/>
        <end position="83"/>
    </location>
</feature>
<dbReference type="InterPro" id="IPR007077">
    <property type="entry name" value="TfoX_C"/>
</dbReference>
<evidence type="ECO:0000259" key="1">
    <source>
        <dbReference type="Pfam" id="PF04994"/>
    </source>
</evidence>